<dbReference type="AlphaFoldDB" id="A0A8J3Q0T9"/>
<evidence type="ECO:0000313" key="3">
    <source>
        <dbReference type="Proteomes" id="UP000630097"/>
    </source>
</evidence>
<dbReference type="InterPro" id="IPR053832">
    <property type="entry name" value="DUF6924"/>
</dbReference>
<dbReference type="Pfam" id="PF21962">
    <property type="entry name" value="DUF6924"/>
    <property type="match status" value="1"/>
</dbReference>
<dbReference type="RefSeq" id="WP_203887767.1">
    <property type="nucleotide sequence ID" value="NZ_BAABHH010000035.1"/>
</dbReference>
<accession>A0A8J3Q0T9</accession>
<protein>
    <recommendedName>
        <fullName evidence="1">DUF6924 domain-containing protein</fullName>
    </recommendedName>
</protein>
<feature type="domain" description="DUF6924" evidence="1">
    <location>
        <begin position="11"/>
        <end position="141"/>
    </location>
</feature>
<evidence type="ECO:0000313" key="2">
    <source>
        <dbReference type="EMBL" id="GIG84498.1"/>
    </source>
</evidence>
<keyword evidence="3" id="KW-1185">Reference proteome</keyword>
<proteinExistence type="predicted"/>
<gene>
    <name evidence="2" type="ORF">Pka01_76250</name>
</gene>
<organism evidence="2 3">
    <name type="scientific">Planotetraspora kaengkrachanensis</name>
    <dbReference type="NCBI Taxonomy" id="575193"/>
    <lineage>
        <taxon>Bacteria</taxon>
        <taxon>Bacillati</taxon>
        <taxon>Actinomycetota</taxon>
        <taxon>Actinomycetes</taxon>
        <taxon>Streptosporangiales</taxon>
        <taxon>Streptosporangiaceae</taxon>
        <taxon>Planotetraspora</taxon>
    </lineage>
</organism>
<dbReference type="Proteomes" id="UP000630097">
    <property type="component" value="Unassembled WGS sequence"/>
</dbReference>
<name>A0A8J3Q0T9_9ACTN</name>
<reference evidence="2 3" key="1">
    <citation type="submission" date="2021-01" db="EMBL/GenBank/DDBJ databases">
        <title>Whole genome shotgun sequence of Planotetraspora kaengkrachanensis NBRC 104272.</title>
        <authorList>
            <person name="Komaki H."/>
            <person name="Tamura T."/>
        </authorList>
    </citation>
    <scope>NUCLEOTIDE SEQUENCE [LARGE SCALE GENOMIC DNA]</scope>
    <source>
        <strain evidence="2 3">NBRC 104272</strain>
    </source>
</reference>
<evidence type="ECO:0000259" key="1">
    <source>
        <dbReference type="Pfam" id="PF21962"/>
    </source>
</evidence>
<comment type="caution">
    <text evidence="2">The sequence shown here is derived from an EMBL/GenBank/DDBJ whole genome shotgun (WGS) entry which is preliminary data.</text>
</comment>
<sequence length="144" mass="15836">MTPLPQPDDLTSLVLRTDFTDNTAWDALKAALITADPYPNATFVSDAQYAGVSIEALVQADAEADDEDKLTYLFLADATTMADDEHPLLAVDLYDEPGRIFRVPLRWYDEVSANLSIANLDFADFADFADATNESGMFRGFEGD</sequence>
<dbReference type="EMBL" id="BONV01000053">
    <property type="protein sequence ID" value="GIG84498.1"/>
    <property type="molecule type" value="Genomic_DNA"/>
</dbReference>